<feature type="transmembrane region" description="Helical" evidence="10">
    <location>
        <begin position="67"/>
        <end position="86"/>
    </location>
</feature>
<dbReference type="PANTHER" id="PTHR28259">
    <property type="entry name" value="FLUORIDE EXPORT PROTEIN 1-RELATED"/>
    <property type="match status" value="1"/>
</dbReference>
<evidence type="ECO:0000256" key="1">
    <source>
        <dbReference type="ARBA" id="ARBA00004651"/>
    </source>
</evidence>
<name>A0A0R1QTH6_9LACO</name>
<dbReference type="GO" id="GO:0046872">
    <property type="term" value="F:metal ion binding"/>
    <property type="evidence" value="ECO:0007669"/>
    <property type="project" value="UniProtKB-KW"/>
</dbReference>
<keyword evidence="6 10" id="KW-0407">Ion channel</keyword>
<comment type="caution">
    <text evidence="11">The sequence shown here is derived from an EMBL/GenBank/DDBJ whole genome shotgun (WGS) entry which is preliminary data.</text>
</comment>
<evidence type="ECO:0000256" key="8">
    <source>
        <dbReference type="ARBA" id="ARBA00035585"/>
    </source>
</evidence>
<dbReference type="HAMAP" id="MF_00454">
    <property type="entry name" value="FluC"/>
    <property type="match status" value="1"/>
</dbReference>
<dbReference type="InterPro" id="IPR003691">
    <property type="entry name" value="FluC"/>
</dbReference>
<evidence type="ECO:0000256" key="9">
    <source>
        <dbReference type="ARBA" id="ARBA00049940"/>
    </source>
</evidence>
<evidence type="ECO:0000256" key="5">
    <source>
        <dbReference type="ARBA" id="ARBA00023136"/>
    </source>
</evidence>
<sequence>MRKRAEVFLFLFIGAFIGSNLRYLESLIFKPSNGFPLGTLVANLSGALVLPFLIHYLQDRFNLSSRVILTLSTGVLGSYTTFSTFTADTYRLFNTGQWLLLFIYLTLTIVGGFALAILGNYWAATQAFNDYAKKSREERS</sequence>
<protein>
    <recommendedName>
        <fullName evidence="10">Fluoride-specific ion channel FluC</fullName>
    </recommendedName>
</protein>
<keyword evidence="10" id="KW-0813">Transport</keyword>
<comment type="function">
    <text evidence="9 10">Fluoride-specific ion channel. Important for reducing fluoride concentration in the cell, thus reducing its toxicity.</text>
</comment>
<feature type="binding site" evidence="10">
    <location>
        <position position="77"/>
    </location>
    <ligand>
        <name>Na(+)</name>
        <dbReference type="ChEBI" id="CHEBI:29101"/>
        <note>structural</note>
    </ligand>
</feature>
<dbReference type="OrthoDB" id="9815830at2"/>
<dbReference type="EMBL" id="AZEZ01000044">
    <property type="protein sequence ID" value="KRL44376.1"/>
    <property type="molecule type" value="Genomic_DNA"/>
</dbReference>
<dbReference type="Proteomes" id="UP000050872">
    <property type="component" value="Unassembled WGS sequence"/>
</dbReference>
<dbReference type="Pfam" id="PF02537">
    <property type="entry name" value="CRCB"/>
    <property type="match status" value="1"/>
</dbReference>
<feature type="binding site" evidence="10">
    <location>
        <position position="80"/>
    </location>
    <ligand>
        <name>Na(+)</name>
        <dbReference type="ChEBI" id="CHEBI:29101"/>
        <note>structural</note>
    </ligand>
</feature>
<comment type="activity regulation">
    <text evidence="10">Na(+) is not transported, but it plays an essential structural role and its presence is essential for fluoride channel function.</text>
</comment>
<keyword evidence="10" id="KW-0479">Metal-binding</keyword>
<dbReference type="GO" id="GO:0005886">
    <property type="term" value="C:plasma membrane"/>
    <property type="evidence" value="ECO:0007669"/>
    <property type="project" value="UniProtKB-SubCell"/>
</dbReference>
<evidence type="ECO:0000256" key="4">
    <source>
        <dbReference type="ARBA" id="ARBA00022989"/>
    </source>
</evidence>
<evidence type="ECO:0000256" key="7">
    <source>
        <dbReference type="ARBA" id="ARBA00035120"/>
    </source>
</evidence>
<evidence type="ECO:0000256" key="3">
    <source>
        <dbReference type="ARBA" id="ARBA00022692"/>
    </source>
</evidence>
<comment type="catalytic activity">
    <reaction evidence="8">
        <text>fluoride(in) = fluoride(out)</text>
        <dbReference type="Rhea" id="RHEA:76159"/>
        <dbReference type="ChEBI" id="CHEBI:17051"/>
    </reaction>
    <physiologicalReaction direction="left-to-right" evidence="8">
        <dbReference type="Rhea" id="RHEA:76160"/>
    </physiologicalReaction>
</comment>
<evidence type="ECO:0000256" key="6">
    <source>
        <dbReference type="ARBA" id="ARBA00023303"/>
    </source>
</evidence>
<dbReference type="PATRIC" id="fig|1423770.3.peg.66"/>
<keyword evidence="3 10" id="KW-0812">Transmembrane</keyword>
<keyword evidence="10" id="KW-0915">Sodium</keyword>
<dbReference type="GO" id="GO:0062054">
    <property type="term" value="F:fluoride channel activity"/>
    <property type="evidence" value="ECO:0007669"/>
    <property type="project" value="UniProtKB-UniRule"/>
</dbReference>
<dbReference type="PANTHER" id="PTHR28259:SF1">
    <property type="entry name" value="FLUORIDE EXPORT PROTEIN 1-RELATED"/>
    <property type="match status" value="1"/>
</dbReference>
<comment type="subcellular location">
    <subcellularLocation>
        <location evidence="1 10">Cell membrane</location>
        <topology evidence="1 10">Multi-pass membrane protein</topology>
    </subcellularLocation>
</comment>
<evidence type="ECO:0000313" key="11">
    <source>
        <dbReference type="EMBL" id="KRL44376.1"/>
    </source>
</evidence>
<dbReference type="GO" id="GO:0140114">
    <property type="term" value="P:cellular detoxification of fluoride"/>
    <property type="evidence" value="ECO:0007669"/>
    <property type="project" value="UniProtKB-UniRule"/>
</dbReference>
<keyword evidence="10" id="KW-0406">Ion transport</keyword>
<evidence type="ECO:0000256" key="2">
    <source>
        <dbReference type="ARBA" id="ARBA00022475"/>
    </source>
</evidence>
<keyword evidence="12" id="KW-1185">Reference proteome</keyword>
<feature type="transmembrane region" description="Helical" evidence="10">
    <location>
        <begin position="98"/>
        <end position="124"/>
    </location>
</feature>
<feature type="transmembrane region" description="Helical" evidence="10">
    <location>
        <begin position="34"/>
        <end position="55"/>
    </location>
</feature>
<evidence type="ECO:0000313" key="12">
    <source>
        <dbReference type="Proteomes" id="UP000050872"/>
    </source>
</evidence>
<dbReference type="STRING" id="1423770.FD29_GL000068"/>
<gene>
    <name evidence="10" type="primary">fluC</name>
    <name evidence="10" type="synonym">crcB</name>
    <name evidence="11" type="ORF">FD29_GL000068</name>
</gene>
<dbReference type="RefSeq" id="WP_057887817.1">
    <property type="nucleotide sequence ID" value="NZ_AZEZ01000044.1"/>
</dbReference>
<organism evidence="11 12">
    <name type="scientific">Companilactobacillus mindensis DSM 14500</name>
    <dbReference type="NCBI Taxonomy" id="1423770"/>
    <lineage>
        <taxon>Bacteria</taxon>
        <taxon>Bacillati</taxon>
        <taxon>Bacillota</taxon>
        <taxon>Bacilli</taxon>
        <taxon>Lactobacillales</taxon>
        <taxon>Lactobacillaceae</taxon>
        <taxon>Companilactobacillus</taxon>
    </lineage>
</organism>
<comment type="similarity">
    <text evidence="7 10">Belongs to the fluoride channel Fluc/FEX (TC 1.A.43) family.</text>
</comment>
<proteinExistence type="inferred from homology"/>
<evidence type="ECO:0000256" key="10">
    <source>
        <dbReference type="HAMAP-Rule" id="MF_00454"/>
    </source>
</evidence>
<dbReference type="AlphaFoldDB" id="A0A0R1QTH6"/>
<keyword evidence="5 10" id="KW-0472">Membrane</keyword>
<reference evidence="11 12" key="1">
    <citation type="journal article" date="2015" name="Genome Announc.">
        <title>Expanding the biotechnology potential of lactobacilli through comparative genomics of 213 strains and associated genera.</title>
        <authorList>
            <person name="Sun Z."/>
            <person name="Harris H.M."/>
            <person name="McCann A."/>
            <person name="Guo C."/>
            <person name="Argimon S."/>
            <person name="Zhang W."/>
            <person name="Yang X."/>
            <person name="Jeffery I.B."/>
            <person name="Cooney J.C."/>
            <person name="Kagawa T.F."/>
            <person name="Liu W."/>
            <person name="Song Y."/>
            <person name="Salvetti E."/>
            <person name="Wrobel A."/>
            <person name="Rasinkangas P."/>
            <person name="Parkhill J."/>
            <person name="Rea M.C."/>
            <person name="O'Sullivan O."/>
            <person name="Ritari J."/>
            <person name="Douillard F.P."/>
            <person name="Paul Ross R."/>
            <person name="Yang R."/>
            <person name="Briner A.E."/>
            <person name="Felis G.E."/>
            <person name="de Vos W.M."/>
            <person name="Barrangou R."/>
            <person name="Klaenhammer T.R."/>
            <person name="Caufield P.W."/>
            <person name="Cui Y."/>
            <person name="Zhang H."/>
            <person name="O'Toole P.W."/>
        </authorList>
    </citation>
    <scope>NUCLEOTIDE SEQUENCE [LARGE SCALE GENOMIC DNA]</scope>
    <source>
        <strain evidence="11 12">DSM 14500</strain>
    </source>
</reference>
<keyword evidence="2 10" id="KW-1003">Cell membrane</keyword>
<keyword evidence="4 10" id="KW-1133">Transmembrane helix</keyword>
<accession>A0A0R1QTH6</accession>